<dbReference type="Gene3D" id="3.30.750.44">
    <property type="match status" value="1"/>
</dbReference>
<feature type="signal peptide" evidence="10">
    <location>
        <begin position="1"/>
        <end position="18"/>
    </location>
</feature>
<feature type="domain" description="Tricorn protease C1" evidence="12">
    <location>
        <begin position="712"/>
        <end position="767"/>
    </location>
</feature>
<dbReference type="PANTHER" id="PTHR43253">
    <property type="entry name" value="TRICORN PROTEASE HOMOLOG 2-RELATED"/>
    <property type="match status" value="1"/>
</dbReference>
<protein>
    <recommendedName>
        <fullName evidence="7">Tricorn protease homolog</fullName>
        <ecNumber evidence="7">3.4.21.-</ecNumber>
    </recommendedName>
</protein>
<evidence type="ECO:0000256" key="8">
    <source>
        <dbReference type="PIRSR" id="PIRSR036421-1"/>
    </source>
</evidence>
<keyword evidence="3 7" id="KW-0963">Cytoplasm</keyword>
<dbReference type="GO" id="GO:0006508">
    <property type="term" value="P:proteolysis"/>
    <property type="evidence" value="ECO:0007669"/>
    <property type="project" value="UniProtKB-UniRule"/>
</dbReference>
<feature type="site" description="Transition state stabilizer; via amide nitrogen" evidence="9">
    <location>
        <position position="991"/>
    </location>
</feature>
<comment type="similarity">
    <text evidence="2 7">Belongs to the peptidase S41B family.</text>
</comment>
<dbReference type="EMBL" id="MORL01000017">
    <property type="protein sequence ID" value="OIN56951.1"/>
    <property type="molecule type" value="Genomic_DNA"/>
</dbReference>
<organism evidence="13 14">
    <name type="scientific">Arsenicibacter rosenii</name>
    <dbReference type="NCBI Taxonomy" id="1750698"/>
    <lineage>
        <taxon>Bacteria</taxon>
        <taxon>Pseudomonadati</taxon>
        <taxon>Bacteroidota</taxon>
        <taxon>Cytophagia</taxon>
        <taxon>Cytophagales</taxon>
        <taxon>Spirosomataceae</taxon>
        <taxon>Arsenicibacter</taxon>
    </lineage>
</organism>
<proteinExistence type="inferred from homology"/>
<evidence type="ECO:0000256" key="4">
    <source>
        <dbReference type="ARBA" id="ARBA00022670"/>
    </source>
</evidence>
<accession>A0A1S2VDW0</accession>
<evidence type="ECO:0000256" key="2">
    <source>
        <dbReference type="ARBA" id="ARBA00008524"/>
    </source>
</evidence>
<keyword evidence="5 7" id="KW-0378">Hydrolase</keyword>
<gene>
    <name evidence="13" type="ORF">BLX24_22575</name>
</gene>
<evidence type="ECO:0000256" key="7">
    <source>
        <dbReference type="PIRNR" id="PIRNR036421"/>
    </source>
</evidence>
<dbReference type="SUPFAM" id="SSF50156">
    <property type="entry name" value="PDZ domain-like"/>
    <property type="match status" value="1"/>
</dbReference>
<evidence type="ECO:0000256" key="3">
    <source>
        <dbReference type="ARBA" id="ARBA00022490"/>
    </source>
</evidence>
<dbReference type="SUPFAM" id="SSF69304">
    <property type="entry name" value="Tricorn protease N-terminal domain"/>
    <property type="match status" value="2"/>
</dbReference>
<comment type="function">
    <text evidence="7">Degrades oligopeptides.</text>
</comment>
<dbReference type="GO" id="GO:0008236">
    <property type="term" value="F:serine-type peptidase activity"/>
    <property type="evidence" value="ECO:0007669"/>
    <property type="project" value="UniProtKB-UniRule"/>
</dbReference>
<comment type="subcellular location">
    <subcellularLocation>
        <location evidence="1 7">Cytoplasm</location>
    </subcellularLocation>
</comment>
<feature type="domain" description="Tail specific protease" evidence="11">
    <location>
        <begin position="902"/>
        <end position="1056"/>
    </location>
</feature>
<keyword evidence="10" id="KW-0732">Signal</keyword>
<feature type="active site" description="Charge relay system" evidence="8">
    <location>
        <position position="773"/>
    </location>
</feature>
<dbReference type="InterPro" id="IPR005151">
    <property type="entry name" value="Tail-specific_protease"/>
</dbReference>
<name>A0A1S2VDW0_9BACT</name>
<dbReference type="GO" id="GO:0005737">
    <property type="term" value="C:cytoplasm"/>
    <property type="evidence" value="ECO:0007669"/>
    <property type="project" value="UniProtKB-SubCell"/>
</dbReference>
<dbReference type="PIRSF" id="PIRSF036421">
    <property type="entry name" value="Tricorn_protease"/>
    <property type="match status" value="1"/>
</dbReference>
<dbReference type="Gene3D" id="2.120.10.60">
    <property type="entry name" value="Tricorn protease N-terminal domain"/>
    <property type="match status" value="2"/>
</dbReference>
<evidence type="ECO:0000259" key="12">
    <source>
        <dbReference type="Pfam" id="PF14684"/>
    </source>
</evidence>
<dbReference type="PANTHER" id="PTHR43253:SF1">
    <property type="entry name" value="TRICORN PROTEASE HOMOLOG 2-RELATED"/>
    <property type="match status" value="1"/>
</dbReference>
<dbReference type="Gene3D" id="2.120.10.30">
    <property type="entry name" value="TolB, C-terminal domain"/>
    <property type="match status" value="1"/>
</dbReference>
<evidence type="ECO:0000259" key="11">
    <source>
        <dbReference type="Pfam" id="PF03572"/>
    </source>
</evidence>
<dbReference type="Pfam" id="PF03572">
    <property type="entry name" value="Peptidase_S41"/>
    <property type="match status" value="1"/>
</dbReference>
<dbReference type="Pfam" id="PF26549">
    <property type="entry name" value="Tricorn_N"/>
    <property type="match status" value="1"/>
</dbReference>
<dbReference type="InterPro" id="IPR011042">
    <property type="entry name" value="6-blade_b-propeller_TolB-like"/>
</dbReference>
<comment type="caution">
    <text evidence="13">The sequence shown here is derived from an EMBL/GenBank/DDBJ whole genome shotgun (WGS) entry which is preliminary data.</text>
</comment>
<evidence type="ECO:0000313" key="13">
    <source>
        <dbReference type="EMBL" id="OIN56951.1"/>
    </source>
</evidence>
<reference evidence="13 14" key="1">
    <citation type="submission" date="2016-10" db="EMBL/GenBank/DDBJ databases">
        <title>Arsenicibacter rosenii gen. nov., sp. nov., an efficient arsenic-methylating bacterium isolated from an arsenic-contaminated paddy soil.</title>
        <authorList>
            <person name="Huang K."/>
        </authorList>
    </citation>
    <scope>NUCLEOTIDE SEQUENCE [LARGE SCALE GENOMIC DNA]</scope>
    <source>
        <strain evidence="13 14">SM-1</strain>
    </source>
</reference>
<dbReference type="SUPFAM" id="SSF52096">
    <property type="entry name" value="ClpP/crotonase"/>
    <property type="match status" value="1"/>
</dbReference>
<dbReference type="InterPro" id="IPR011044">
    <property type="entry name" value="Quino_amine_DH_bsu"/>
</dbReference>
<keyword evidence="6 7" id="KW-0720">Serine protease</keyword>
<dbReference type="SUPFAM" id="SSF50969">
    <property type="entry name" value="YVTN repeat-like/Quinoprotein amine dehydrogenase"/>
    <property type="match status" value="1"/>
</dbReference>
<dbReference type="Gene3D" id="3.90.226.10">
    <property type="entry name" value="2-enoyl-CoA Hydratase, Chain A, domain 1"/>
    <property type="match status" value="1"/>
</dbReference>
<feature type="chain" id="PRO_5010356453" description="Tricorn protease homolog" evidence="10">
    <location>
        <begin position="19"/>
        <end position="1094"/>
    </location>
</feature>
<dbReference type="Pfam" id="PF26550">
    <property type="entry name" value="Tricorn_2nd"/>
    <property type="match status" value="1"/>
</dbReference>
<dbReference type="InterPro" id="IPR036034">
    <property type="entry name" value="PDZ_sf"/>
</dbReference>
<dbReference type="InterPro" id="IPR028204">
    <property type="entry name" value="Tricorn_C1"/>
</dbReference>
<evidence type="ECO:0000256" key="9">
    <source>
        <dbReference type="PIRSR" id="PIRSR036421-3"/>
    </source>
</evidence>
<evidence type="ECO:0000256" key="10">
    <source>
        <dbReference type="SAM" id="SignalP"/>
    </source>
</evidence>
<evidence type="ECO:0000256" key="6">
    <source>
        <dbReference type="ARBA" id="ARBA00022825"/>
    </source>
</evidence>
<feature type="active site" description="Nucleophile" evidence="8">
    <location>
        <position position="990"/>
    </location>
</feature>
<dbReference type="Pfam" id="PF14684">
    <property type="entry name" value="Tricorn_C1"/>
    <property type="match status" value="1"/>
</dbReference>
<keyword evidence="4 7" id="KW-0645">Protease</keyword>
<evidence type="ECO:0000256" key="5">
    <source>
        <dbReference type="ARBA" id="ARBA00022801"/>
    </source>
</evidence>
<dbReference type="RefSeq" id="WP_071505482.1">
    <property type="nucleotide sequence ID" value="NZ_MORL01000017.1"/>
</dbReference>
<dbReference type="AlphaFoldDB" id="A0A1S2VDW0"/>
<sequence length="1094" mass="121848">MKLLSTFLAAALSVAAYAQKPLWMRYPSISPDGQTIVFSYQGDIYKVPAAGGQAVPLTIHESYDYMPVWSHDGKSIAFASDRYGNFDVFVMPAAGGEAKRLTFHSANDLPSDFTPDNQRIIFSSARTDDAANAQFPIGLLGELYSVPVAGGRTRMELTTPAEMARYSRDGRTLLYHDIKGYEDAMRKHHTSSVTRDVWAYDASSGKHTKLTNFIGEDRNPVLAADGQTIYYLSEQTGSYNVHRMRLDDPAQTKPVTTFTKHPVRFLSLADNGTLCFGFDGEIYTLSPGGQPQKVAVQIMNDGRLLSEKIVPVSSGATEMALSPNGKEIAFIVRGEVFVTSVEGGITKRITNTPEQERSVSFSPDGRTLLYAAERNNNWNIYKSSVARKEEPYFYSSTVLTEEPVVATDAEEFQPAFSPDGKEVAYLEERVVLKVVNLATKATRTILTADKNYSYSDGDQYYQWSPDGKWFLVDFAAYNIFTSDVGLIAADGKSPVANLTQSGYNESGAKWSLGGKALIMSSDRDGMKNHGSWGGEGDVYAMFFTREAFDRFKLSKEDFALLKEKEEKEKKEEDAAKAAKAETVKKEAGKAGVAATDKKDDTALKIELDGIEDRKVRLTIHSSNLADAVMSKDGEKLFYLARFEKTSDLWVTELRTKETKILVKDAGSELELSKDGKSLFILSERGITKVDAESGKKEPVTINGEMNLSYLGEKTYIFDHAWRQVQKKFYVTDLHGVDWKYYRDAYRKFLPSISNNRDFAEMLSELLGELNASHTGCRYAHPQQNMDATASLGLFYDQAFTGDGLKVTEVIRKGPLDLAASKVKAGVIIEKIDGQPITASLDHNQLLNRKAGKNTLLSLYDPAVNVRWEETLKPISLGEENELRYQRWVRTRREETERLSGGKVGYVHIRGMNDASYRTAYEEILGKCADKESIIVDTRFNGGGWLHDDLATLLSGQKYIEMVPRGQKGGHEPMRKWIKPSVVLVGESNYSDAHMFPYAYRANKIGKIVGMPVPGTGTAVWWESQIDPSLVFGIPQVGMVTTDGKYMENTQLEPDVLVRNEPELLSKGRDQQLEKAVDELRTNRPVAILPNNGQE</sequence>
<dbReference type="InterPro" id="IPR012393">
    <property type="entry name" value="Tricorn_protease"/>
</dbReference>
<dbReference type="EC" id="3.4.21.-" evidence="7"/>
<evidence type="ECO:0000256" key="1">
    <source>
        <dbReference type="ARBA" id="ARBA00004496"/>
    </source>
</evidence>
<dbReference type="OrthoDB" id="9815657at2"/>
<feature type="active site" description="Charge relay system" evidence="8">
    <location>
        <position position="1047"/>
    </location>
</feature>
<dbReference type="CDD" id="cd07562">
    <property type="entry name" value="Peptidase_S41_TRI"/>
    <property type="match status" value="1"/>
</dbReference>
<keyword evidence="14" id="KW-1185">Reference proteome</keyword>
<dbReference type="Proteomes" id="UP000181790">
    <property type="component" value="Unassembled WGS sequence"/>
</dbReference>
<evidence type="ECO:0000313" key="14">
    <source>
        <dbReference type="Proteomes" id="UP000181790"/>
    </source>
</evidence>
<dbReference type="InterPro" id="IPR029045">
    <property type="entry name" value="ClpP/crotonase-like_dom_sf"/>
</dbReference>